<dbReference type="InterPro" id="IPR050426">
    <property type="entry name" value="Glycosyltransferase_28"/>
</dbReference>
<comment type="similarity">
    <text evidence="1">Belongs to the glycosyltransferase 28 family.</text>
</comment>
<dbReference type="RefSeq" id="WP_091510430.1">
    <property type="nucleotide sequence ID" value="NZ_CBDRCA010000001.1"/>
</dbReference>
<reference evidence="6 7" key="1">
    <citation type="submission" date="2016-10" db="EMBL/GenBank/DDBJ databases">
        <authorList>
            <person name="de Groot N.N."/>
        </authorList>
    </citation>
    <scope>NUCLEOTIDE SEQUENCE [LARGE SCALE GENOMIC DNA]</scope>
    <source>
        <strain evidence="6 7">DSM 44468</strain>
    </source>
</reference>
<keyword evidence="3 6" id="KW-0808">Transferase</keyword>
<feature type="domain" description="Erythromycin biosynthesis protein CIII-like C-terminal" evidence="4">
    <location>
        <begin position="250"/>
        <end position="358"/>
    </location>
</feature>
<evidence type="ECO:0000259" key="5">
    <source>
        <dbReference type="Pfam" id="PF21036"/>
    </source>
</evidence>
<accession>A0A1I3WHY8</accession>
<dbReference type="InterPro" id="IPR048284">
    <property type="entry name" value="EryCIII-like_N"/>
</dbReference>
<dbReference type="Proteomes" id="UP000199025">
    <property type="component" value="Unassembled WGS sequence"/>
</dbReference>
<name>A0A1I3WHY8_9PSEU</name>
<dbReference type="SUPFAM" id="SSF53756">
    <property type="entry name" value="UDP-Glycosyltransferase/glycogen phosphorylase"/>
    <property type="match status" value="1"/>
</dbReference>
<dbReference type="OrthoDB" id="5488434at2"/>
<dbReference type="PANTHER" id="PTHR48050">
    <property type="entry name" value="STEROL 3-BETA-GLUCOSYLTRANSFERASE"/>
    <property type="match status" value="1"/>
</dbReference>
<gene>
    <name evidence="6" type="ORF">SAMN05421835_11323</name>
</gene>
<dbReference type="InterPro" id="IPR010610">
    <property type="entry name" value="EryCIII-like_C"/>
</dbReference>
<evidence type="ECO:0000256" key="2">
    <source>
        <dbReference type="ARBA" id="ARBA00022676"/>
    </source>
</evidence>
<feature type="domain" description="Erythromycin biosynthesis protein CIII-like N-terminal" evidence="5">
    <location>
        <begin position="87"/>
        <end position="186"/>
    </location>
</feature>
<dbReference type="GO" id="GO:0016757">
    <property type="term" value="F:glycosyltransferase activity"/>
    <property type="evidence" value="ECO:0007669"/>
    <property type="project" value="UniProtKB-KW"/>
</dbReference>
<sequence length="361" mass="38030">MRLLISAVPVAGHLLPLLPMATAARDAGHDVAVLSSMDLRDLVAPFDVLVAGPSIRVQRETTVRRLGRDWTAPGPEAAEMFAGTRVDMTFPPALERARQFAPDLVLCDPLDFVGPMIAAALAVPWAAHGISGGLPAPFHEALDHRWASELRKYDLRASPRLAYLDPYPELLHAGPWPADRHPVRFQPYQRPDSAPGPASFADPGLPTALLTLGTTLPDPGVATGLAAALSGAGFNVVCTNDLPAELVAHPRVHHVGFTPLAELLGAADVVVSAGGTGTVLSALSAGLPLVIQPFMADQPFNAARAEHVGAARVISETGAAGTAATEVLADPRYRQAAEQVRDQIRACPTPAEVLDRLISNR</sequence>
<dbReference type="EMBL" id="FORP01000013">
    <property type="protein sequence ID" value="SFK06819.1"/>
    <property type="molecule type" value="Genomic_DNA"/>
</dbReference>
<dbReference type="Pfam" id="PF21036">
    <property type="entry name" value="EryCIII-like_N"/>
    <property type="match status" value="1"/>
</dbReference>
<evidence type="ECO:0000256" key="3">
    <source>
        <dbReference type="ARBA" id="ARBA00022679"/>
    </source>
</evidence>
<keyword evidence="7" id="KW-1185">Reference proteome</keyword>
<dbReference type="PANTHER" id="PTHR48050:SF13">
    <property type="entry name" value="STEROL 3-BETA-GLUCOSYLTRANSFERASE UGT80A2"/>
    <property type="match status" value="1"/>
</dbReference>
<evidence type="ECO:0000256" key="1">
    <source>
        <dbReference type="ARBA" id="ARBA00006962"/>
    </source>
</evidence>
<proteinExistence type="inferred from homology"/>
<protein>
    <submittedName>
        <fullName evidence="6">UDP:flavonoid glycosyltransferase YjiC, YdhE family</fullName>
    </submittedName>
</protein>
<evidence type="ECO:0000313" key="7">
    <source>
        <dbReference type="Proteomes" id="UP000199025"/>
    </source>
</evidence>
<dbReference type="Pfam" id="PF06722">
    <property type="entry name" value="EryCIII-like_C"/>
    <property type="match status" value="1"/>
</dbReference>
<organism evidence="6 7">
    <name type="scientific">Amycolatopsis sacchari</name>
    <dbReference type="NCBI Taxonomy" id="115433"/>
    <lineage>
        <taxon>Bacteria</taxon>
        <taxon>Bacillati</taxon>
        <taxon>Actinomycetota</taxon>
        <taxon>Actinomycetes</taxon>
        <taxon>Pseudonocardiales</taxon>
        <taxon>Pseudonocardiaceae</taxon>
        <taxon>Amycolatopsis</taxon>
    </lineage>
</organism>
<dbReference type="AlphaFoldDB" id="A0A1I3WHY8"/>
<dbReference type="STRING" id="115433.SAMN05421835_11323"/>
<dbReference type="Gene3D" id="3.40.50.2000">
    <property type="entry name" value="Glycogen Phosphorylase B"/>
    <property type="match status" value="2"/>
</dbReference>
<evidence type="ECO:0000313" key="6">
    <source>
        <dbReference type="EMBL" id="SFK06819.1"/>
    </source>
</evidence>
<keyword evidence="2" id="KW-0328">Glycosyltransferase</keyword>
<evidence type="ECO:0000259" key="4">
    <source>
        <dbReference type="Pfam" id="PF06722"/>
    </source>
</evidence>